<proteinExistence type="predicted"/>
<dbReference type="EMBL" id="GL877419">
    <property type="protein sequence ID" value="ELA47366.2"/>
    <property type="molecule type" value="Genomic_DNA"/>
</dbReference>
<dbReference type="InParanoid" id="L2GUP8"/>
<dbReference type="HOGENOM" id="CLU_1587747_0_0_1"/>
<keyword evidence="2" id="KW-1185">Reference proteome</keyword>
<dbReference type="AlphaFoldDB" id="L2GUP8"/>
<sequence length="168" mass="19414">MVIERLLTLYFGCHCVSTRNIIIKVLANTRNIPIDHYAYQICDDLACTNSEIRCVTLKFLKRLKCVVNDENVILCAKNAGRKAYISILRNNIDITSQIYRSCVVKGTFPSFTVKEHVRIAQRNFYVQSLLVNKIRKEKNAELKREVEEKIPFLRDGAYNAVKGMKRVN</sequence>
<organism evidence="1 2">
    <name type="scientific">Vavraia culicis (isolate floridensis)</name>
    <name type="common">Microsporidian parasite</name>
    <dbReference type="NCBI Taxonomy" id="948595"/>
    <lineage>
        <taxon>Eukaryota</taxon>
        <taxon>Fungi</taxon>
        <taxon>Fungi incertae sedis</taxon>
        <taxon>Microsporidia</taxon>
        <taxon>Pleistophoridae</taxon>
        <taxon>Vavraia</taxon>
    </lineage>
</organism>
<dbReference type="VEuPathDB" id="MicrosporidiaDB:VCUG_01135"/>
<gene>
    <name evidence="1" type="ORF">VCUG_01135</name>
</gene>
<reference evidence="2" key="1">
    <citation type="submission" date="2011-03" db="EMBL/GenBank/DDBJ databases">
        <title>The genome sequence of Vavraia culicis strain floridensis.</title>
        <authorList>
            <consortium name="The Broad Institute Genome Sequencing Platform"/>
            <person name="Cuomo C."/>
            <person name="Becnel J."/>
            <person name="Sanscrainte N."/>
            <person name="Young S.K."/>
            <person name="Zeng Q."/>
            <person name="Gargeya S."/>
            <person name="Fitzgerald M."/>
            <person name="Haas B."/>
            <person name="Abouelleil A."/>
            <person name="Alvarado L."/>
            <person name="Arachchi H.M."/>
            <person name="Berlin A."/>
            <person name="Chapman S.B."/>
            <person name="Gearin G."/>
            <person name="Goldberg J."/>
            <person name="Griggs A."/>
            <person name="Gujja S."/>
            <person name="Hansen M."/>
            <person name="Heiman D."/>
            <person name="Howarth C."/>
            <person name="Larimer J."/>
            <person name="Lui A."/>
            <person name="MacDonald P.J.P."/>
            <person name="McCowen C."/>
            <person name="Montmayeur A."/>
            <person name="Murphy C."/>
            <person name="Neiman D."/>
            <person name="Pearson M."/>
            <person name="Priest M."/>
            <person name="Roberts A."/>
            <person name="Saif S."/>
            <person name="Shea T."/>
            <person name="Sisk P."/>
            <person name="Stolte C."/>
            <person name="Sykes S."/>
            <person name="Wortman J."/>
            <person name="Nusbaum C."/>
            <person name="Birren B."/>
        </authorList>
    </citation>
    <scope>NUCLEOTIDE SEQUENCE [LARGE SCALE GENOMIC DNA]</scope>
    <source>
        <strain evidence="2">floridensis</strain>
    </source>
</reference>
<name>L2GUP8_VAVCU</name>
<dbReference type="OrthoDB" id="10352608at2759"/>
<evidence type="ECO:0000313" key="1">
    <source>
        <dbReference type="EMBL" id="ELA47366.2"/>
    </source>
</evidence>
<dbReference type="RefSeq" id="XP_008074131.1">
    <property type="nucleotide sequence ID" value="XM_008075940.1"/>
</dbReference>
<protein>
    <submittedName>
        <fullName evidence="1">Uncharacterized protein</fullName>
    </submittedName>
</protein>
<dbReference type="Proteomes" id="UP000011081">
    <property type="component" value="Unassembled WGS sequence"/>
</dbReference>
<evidence type="ECO:0000313" key="2">
    <source>
        <dbReference type="Proteomes" id="UP000011081"/>
    </source>
</evidence>
<dbReference type="OMA" id="ENVILCA"/>
<accession>L2GUP8</accession>
<dbReference type="GeneID" id="19879016"/>